<keyword evidence="3" id="KW-1185">Reference proteome</keyword>
<dbReference type="PANTHER" id="PTHR35317:SF31">
    <property type="entry name" value="DUF4219 DOMAIN-CONTAINING PROTEIN"/>
    <property type="match status" value="1"/>
</dbReference>
<accession>A0A6A6MLU0</accession>
<reference evidence="2 3" key="1">
    <citation type="journal article" date="2020" name="Mol. Plant">
        <title>The Chromosome-Based Rubber Tree Genome Provides New Insights into Spurge Genome Evolution and Rubber Biosynthesis.</title>
        <authorList>
            <person name="Liu J."/>
            <person name="Shi C."/>
            <person name="Shi C.C."/>
            <person name="Li W."/>
            <person name="Zhang Q.J."/>
            <person name="Zhang Y."/>
            <person name="Li K."/>
            <person name="Lu H.F."/>
            <person name="Shi C."/>
            <person name="Zhu S.T."/>
            <person name="Xiao Z.Y."/>
            <person name="Nan H."/>
            <person name="Yue Y."/>
            <person name="Zhu X.G."/>
            <person name="Wu Y."/>
            <person name="Hong X.N."/>
            <person name="Fan G.Y."/>
            <person name="Tong Y."/>
            <person name="Zhang D."/>
            <person name="Mao C.L."/>
            <person name="Liu Y.L."/>
            <person name="Hao S.J."/>
            <person name="Liu W.Q."/>
            <person name="Lv M.Q."/>
            <person name="Zhang H.B."/>
            <person name="Liu Y."/>
            <person name="Hu-Tang G.R."/>
            <person name="Wang J.P."/>
            <person name="Wang J.H."/>
            <person name="Sun Y.H."/>
            <person name="Ni S.B."/>
            <person name="Chen W.B."/>
            <person name="Zhang X.C."/>
            <person name="Jiao Y.N."/>
            <person name="Eichler E.E."/>
            <person name="Li G.H."/>
            <person name="Liu X."/>
            <person name="Gao L.Z."/>
        </authorList>
    </citation>
    <scope>NUCLEOTIDE SEQUENCE [LARGE SCALE GENOMIC DNA]</scope>
    <source>
        <strain evidence="3">cv. GT1</strain>
        <tissue evidence="2">Leaf</tissue>
    </source>
</reference>
<comment type="caution">
    <text evidence="2">The sequence shown here is derived from an EMBL/GenBank/DDBJ whole genome shotgun (WGS) entry which is preliminary data.</text>
</comment>
<dbReference type="EMBL" id="JAAGAX010000005">
    <property type="protein sequence ID" value="KAF2313323.1"/>
    <property type="molecule type" value="Genomic_DNA"/>
</dbReference>
<proteinExistence type="predicted"/>
<gene>
    <name evidence="2" type="ORF">GH714_010353</name>
</gene>
<name>A0A6A6MLU0_HEVBR</name>
<dbReference type="PANTHER" id="PTHR35317">
    <property type="entry name" value="OS04G0629600 PROTEIN"/>
    <property type="match status" value="1"/>
</dbReference>
<feature type="region of interest" description="Disordered" evidence="1">
    <location>
        <begin position="142"/>
        <end position="166"/>
    </location>
</feature>
<evidence type="ECO:0000313" key="3">
    <source>
        <dbReference type="Proteomes" id="UP000467840"/>
    </source>
</evidence>
<dbReference type="Proteomes" id="UP000467840">
    <property type="component" value="Chromosome 15"/>
</dbReference>
<evidence type="ECO:0000256" key="1">
    <source>
        <dbReference type="SAM" id="MobiDB-lite"/>
    </source>
</evidence>
<evidence type="ECO:0000313" key="2">
    <source>
        <dbReference type="EMBL" id="KAF2313323.1"/>
    </source>
</evidence>
<sequence length="166" mass="18584">MASSNVGSLSPPIFNGENYQIWAVRMKALLKGLDLWEAVEMGADPPPLRANPTVTQLKHYAEESAKKFKALSYIHSAVSESIFTRIMACETGKEAWDRLREEFQGSENTRQMQFGRPGHGDPREFYNGQPVLVDRVSQQLSRDHVKLKPSLDPNPSSPMLGRTNGI</sequence>
<dbReference type="Pfam" id="PF14223">
    <property type="entry name" value="Retrotran_gag_2"/>
    <property type="match status" value="1"/>
</dbReference>
<dbReference type="AlphaFoldDB" id="A0A6A6MLU0"/>
<protein>
    <submittedName>
        <fullName evidence="2">Uncharacterized protein</fullName>
    </submittedName>
</protein>
<organism evidence="2 3">
    <name type="scientific">Hevea brasiliensis</name>
    <name type="common">Para rubber tree</name>
    <name type="synonym">Siphonia brasiliensis</name>
    <dbReference type="NCBI Taxonomy" id="3981"/>
    <lineage>
        <taxon>Eukaryota</taxon>
        <taxon>Viridiplantae</taxon>
        <taxon>Streptophyta</taxon>
        <taxon>Embryophyta</taxon>
        <taxon>Tracheophyta</taxon>
        <taxon>Spermatophyta</taxon>
        <taxon>Magnoliopsida</taxon>
        <taxon>eudicotyledons</taxon>
        <taxon>Gunneridae</taxon>
        <taxon>Pentapetalae</taxon>
        <taxon>rosids</taxon>
        <taxon>fabids</taxon>
        <taxon>Malpighiales</taxon>
        <taxon>Euphorbiaceae</taxon>
        <taxon>Crotonoideae</taxon>
        <taxon>Micrandreae</taxon>
        <taxon>Hevea</taxon>
    </lineage>
</organism>